<reference evidence="3 4" key="1">
    <citation type="submission" date="2021-08" db="EMBL/GenBank/DDBJ databases">
        <title>The genome sequence of Chitinophaga sp. B61.</title>
        <authorList>
            <person name="Zhang X."/>
        </authorList>
    </citation>
    <scope>NUCLEOTIDE SEQUENCE [LARGE SCALE GENOMIC DNA]</scope>
    <source>
        <strain evidence="3 4">B61</strain>
    </source>
</reference>
<dbReference type="RefSeq" id="WP_220250510.1">
    <property type="nucleotide sequence ID" value="NZ_JAICCF010000002.1"/>
</dbReference>
<feature type="domain" description="CAAX prenyl protease 2/Lysostaphin resistance protein A-like" evidence="2">
    <location>
        <begin position="168"/>
        <end position="258"/>
    </location>
</feature>
<dbReference type="GO" id="GO:0008237">
    <property type="term" value="F:metallopeptidase activity"/>
    <property type="evidence" value="ECO:0007669"/>
    <property type="project" value="UniProtKB-KW"/>
</dbReference>
<keyword evidence="3" id="KW-0378">Hydrolase</keyword>
<dbReference type="Pfam" id="PF02517">
    <property type="entry name" value="Rce1-like"/>
    <property type="match status" value="1"/>
</dbReference>
<dbReference type="InterPro" id="IPR003675">
    <property type="entry name" value="Rce1/LyrA-like_dom"/>
</dbReference>
<keyword evidence="3" id="KW-0482">Metalloprotease</keyword>
<feature type="transmembrane region" description="Helical" evidence="1">
    <location>
        <begin position="247"/>
        <end position="267"/>
    </location>
</feature>
<evidence type="ECO:0000256" key="1">
    <source>
        <dbReference type="SAM" id="Phobius"/>
    </source>
</evidence>
<feature type="transmembrane region" description="Helical" evidence="1">
    <location>
        <begin position="223"/>
        <end position="241"/>
    </location>
</feature>
<feature type="transmembrane region" description="Helical" evidence="1">
    <location>
        <begin position="131"/>
        <end position="152"/>
    </location>
</feature>
<name>A0ABS7GDM6_9BACT</name>
<keyword evidence="3" id="KW-0645">Protease</keyword>
<dbReference type="Proteomes" id="UP000812961">
    <property type="component" value="Unassembled WGS sequence"/>
</dbReference>
<feature type="transmembrane region" description="Helical" evidence="1">
    <location>
        <begin position="81"/>
        <end position="100"/>
    </location>
</feature>
<feature type="transmembrane region" description="Helical" evidence="1">
    <location>
        <begin position="197"/>
        <end position="216"/>
    </location>
</feature>
<sequence length="272" mass="30184">MQNSVQINWNTMFYKLSITRRLLKIRRIHQEHKLAAGLQIGLPIALAVLYTALIFLAITYVKASLPFHVLGNAYADFQINYQVLLLGITSLSLITSYFLNKERFTQVFRVGHLAAPSAAMKLFGIKAGDSWVKTGLSLTVIISIVTGVFMYFQLKHASVDWKQLQGGIFWIILFSLTNSFSEEMIYRVGIVSPLTNLLSPMTIYIISGIVFGLPHIAGMPSGIIGATMAGVLGLVLAKSLYETQGIFWAWIIHFIQDVIIIGSLYLLSGTAH</sequence>
<evidence type="ECO:0000313" key="3">
    <source>
        <dbReference type="EMBL" id="MBW8685265.1"/>
    </source>
</evidence>
<keyword evidence="1" id="KW-0812">Transmembrane</keyword>
<keyword evidence="1" id="KW-0472">Membrane</keyword>
<feature type="transmembrane region" description="Helical" evidence="1">
    <location>
        <begin position="34"/>
        <end position="61"/>
    </location>
</feature>
<organism evidence="3 4">
    <name type="scientific">Chitinophaga rhizophila</name>
    <dbReference type="NCBI Taxonomy" id="2866212"/>
    <lineage>
        <taxon>Bacteria</taxon>
        <taxon>Pseudomonadati</taxon>
        <taxon>Bacteroidota</taxon>
        <taxon>Chitinophagia</taxon>
        <taxon>Chitinophagales</taxon>
        <taxon>Chitinophagaceae</taxon>
        <taxon>Chitinophaga</taxon>
    </lineage>
</organism>
<gene>
    <name evidence="3" type="ORF">K1Y79_13090</name>
</gene>
<keyword evidence="4" id="KW-1185">Reference proteome</keyword>
<evidence type="ECO:0000259" key="2">
    <source>
        <dbReference type="Pfam" id="PF02517"/>
    </source>
</evidence>
<comment type="caution">
    <text evidence="3">The sequence shown here is derived from an EMBL/GenBank/DDBJ whole genome shotgun (WGS) entry which is preliminary data.</text>
</comment>
<protein>
    <submittedName>
        <fullName evidence="3">CPBP family intramembrane metalloprotease</fullName>
    </submittedName>
</protein>
<proteinExistence type="predicted"/>
<feature type="transmembrane region" description="Helical" evidence="1">
    <location>
        <begin position="164"/>
        <end position="181"/>
    </location>
</feature>
<keyword evidence="1" id="KW-1133">Transmembrane helix</keyword>
<dbReference type="EMBL" id="JAICCF010000002">
    <property type="protein sequence ID" value="MBW8685265.1"/>
    <property type="molecule type" value="Genomic_DNA"/>
</dbReference>
<accession>A0ABS7GDM6</accession>
<evidence type="ECO:0000313" key="4">
    <source>
        <dbReference type="Proteomes" id="UP000812961"/>
    </source>
</evidence>